<organism evidence="1 2">
    <name type="scientific">Pollutimonas subterranea</name>
    <dbReference type="NCBI Taxonomy" id="2045210"/>
    <lineage>
        <taxon>Bacteria</taxon>
        <taxon>Pseudomonadati</taxon>
        <taxon>Pseudomonadota</taxon>
        <taxon>Betaproteobacteria</taxon>
        <taxon>Burkholderiales</taxon>
        <taxon>Alcaligenaceae</taxon>
        <taxon>Pollutimonas</taxon>
    </lineage>
</organism>
<protein>
    <submittedName>
        <fullName evidence="1">Uncharacterized protein</fullName>
    </submittedName>
</protein>
<accession>A0A2N4U959</accession>
<sequence length="210" mass="23956">METALILLLALAAWQVLRVLYQRAHIALLGRHLASLQLERHMETLTQGYTRAIQEEDETRQVQVLKSFDLTERAVAAQVQSLADAMQKESTLAAGMGALPFCVPYAERFLPAASRDFRELLQIHAAGLRHAVDNEGRWDAKQRAYHLSAELYLFQHSCHWFCKSRVVANARLLMRHQVDHQKVLDSVSAVTRSSYLQWLRGTDAHQRDSI</sequence>
<reference evidence="1 2" key="1">
    <citation type="submission" date="2017-10" db="EMBL/GenBank/DDBJ databases">
        <title>Two draft genome sequences of Pusillimonas sp. strains isolated from a nitrate- and radionuclide-contaminated groundwater in Russia.</title>
        <authorList>
            <person name="Grouzdev D.S."/>
            <person name="Tourova T.P."/>
            <person name="Goeva M.A."/>
            <person name="Babich T.L."/>
            <person name="Sokolova D.S."/>
            <person name="Abdullin R."/>
            <person name="Poltaraus A.B."/>
            <person name="Toshchakov S.V."/>
            <person name="Nazina T.N."/>
        </authorList>
    </citation>
    <scope>NUCLEOTIDE SEQUENCE [LARGE SCALE GENOMIC DNA]</scope>
    <source>
        <strain evidence="1 2">JR1/69-3-13</strain>
    </source>
</reference>
<dbReference type="AlphaFoldDB" id="A0A2N4U959"/>
<comment type="caution">
    <text evidence="1">The sequence shown here is derived from an EMBL/GenBank/DDBJ whole genome shotgun (WGS) entry which is preliminary data.</text>
</comment>
<dbReference type="OrthoDB" id="8654508at2"/>
<dbReference type="Proteomes" id="UP000234190">
    <property type="component" value="Unassembled WGS sequence"/>
</dbReference>
<evidence type="ECO:0000313" key="1">
    <source>
        <dbReference type="EMBL" id="PLC51547.1"/>
    </source>
</evidence>
<keyword evidence="2" id="KW-1185">Reference proteome</keyword>
<dbReference type="EMBL" id="PDNW01000001">
    <property type="protein sequence ID" value="PLC51547.1"/>
    <property type="molecule type" value="Genomic_DNA"/>
</dbReference>
<evidence type="ECO:0000313" key="2">
    <source>
        <dbReference type="Proteomes" id="UP000234190"/>
    </source>
</evidence>
<gene>
    <name evidence="1" type="ORF">CR159_00455</name>
</gene>
<name>A0A2N4U959_9BURK</name>
<proteinExistence type="predicted"/>
<dbReference type="RefSeq" id="WP_102072037.1">
    <property type="nucleotide sequence ID" value="NZ_PDNW01000001.1"/>
</dbReference>